<proteinExistence type="predicted"/>
<keyword evidence="1" id="KW-0175">Coiled coil</keyword>
<organism evidence="3 4">
    <name type="scientific">Pristionchus mayeri</name>
    <dbReference type="NCBI Taxonomy" id="1317129"/>
    <lineage>
        <taxon>Eukaryota</taxon>
        <taxon>Metazoa</taxon>
        <taxon>Ecdysozoa</taxon>
        <taxon>Nematoda</taxon>
        <taxon>Chromadorea</taxon>
        <taxon>Rhabditida</taxon>
        <taxon>Rhabditina</taxon>
        <taxon>Diplogasteromorpha</taxon>
        <taxon>Diplogasteroidea</taxon>
        <taxon>Neodiplogasteridae</taxon>
        <taxon>Pristionchus</taxon>
    </lineage>
</organism>
<gene>
    <name evidence="3" type="ORF">PMAYCL1PPCAC_12034</name>
</gene>
<sequence length="136" mass="15596">MSGGDLEDDSERARERARMQITPRFTDDIDFVSLIVEATENSIENREAGINARGPFESVVMTIAEDGRRIEEERDKLKEKLMEYEQRMNEICKMMTYLLDDVIFVHPGRHQETQSILESTQIGGDCRSAPPSTLQE</sequence>
<evidence type="ECO:0000313" key="4">
    <source>
        <dbReference type="Proteomes" id="UP001328107"/>
    </source>
</evidence>
<evidence type="ECO:0000313" key="3">
    <source>
        <dbReference type="EMBL" id="GMR41839.1"/>
    </source>
</evidence>
<reference evidence="4" key="1">
    <citation type="submission" date="2022-10" db="EMBL/GenBank/DDBJ databases">
        <title>Genome assembly of Pristionchus species.</title>
        <authorList>
            <person name="Yoshida K."/>
            <person name="Sommer R.J."/>
        </authorList>
    </citation>
    <scope>NUCLEOTIDE SEQUENCE [LARGE SCALE GENOMIC DNA]</scope>
    <source>
        <strain evidence="4">RS5460</strain>
    </source>
</reference>
<dbReference type="AlphaFoldDB" id="A0AAN5CFW1"/>
<evidence type="ECO:0000256" key="1">
    <source>
        <dbReference type="SAM" id="Coils"/>
    </source>
</evidence>
<feature type="coiled-coil region" evidence="1">
    <location>
        <begin position="67"/>
        <end position="94"/>
    </location>
</feature>
<dbReference type="EMBL" id="BTRK01000003">
    <property type="protein sequence ID" value="GMR41839.1"/>
    <property type="molecule type" value="Genomic_DNA"/>
</dbReference>
<keyword evidence="4" id="KW-1185">Reference proteome</keyword>
<dbReference type="Proteomes" id="UP001328107">
    <property type="component" value="Unassembled WGS sequence"/>
</dbReference>
<feature type="region of interest" description="Disordered" evidence="2">
    <location>
        <begin position="115"/>
        <end position="136"/>
    </location>
</feature>
<feature type="non-terminal residue" evidence="3">
    <location>
        <position position="136"/>
    </location>
</feature>
<name>A0AAN5CFW1_9BILA</name>
<protein>
    <submittedName>
        <fullName evidence="3">Uncharacterized protein</fullName>
    </submittedName>
</protein>
<evidence type="ECO:0000256" key="2">
    <source>
        <dbReference type="SAM" id="MobiDB-lite"/>
    </source>
</evidence>
<comment type="caution">
    <text evidence="3">The sequence shown here is derived from an EMBL/GenBank/DDBJ whole genome shotgun (WGS) entry which is preliminary data.</text>
</comment>
<accession>A0AAN5CFW1</accession>